<dbReference type="SMART" id="SM00487">
    <property type="entry name" value="DEXDc"/>
    <property type="match status" value="1"/>
</dbReference>
<evidence type="ECO:0000259" key="9">
    <source>
        <dbReference type="PROSITE" id="PS51192"/>
    </source>
</evidence>
<feature type="domain" description="Helicase ATP-binding" evidence="9">
    <location>
        <begin position="70"/>
        <end position="241"/>
    </location>
</feature>
<dbReference type="PANTHER" id="PTHR47959">
    <property type="entry name" value="ATP-DEPENDENT RNA HELICASE RHLE-RELATED"/>
    <property type="match status" value="1"/>
</dbReference>
<dbReference type="InterPro" id="IPR027417">
    <property type="entry name" value="P-loop_NTPase"/>
</dbReference>
<feature type="region of interest" description="Disordered" evidence="8">
    <location>
        <begin position="1"/>
        <end position="42"/>
    </location>
</feature>
<dbReference type="GO" id="GO:0016787">
    <property type="term" value="F:hydrolase activity"/>
    <property type="evidence" value="ECO:0007669"/>
    <property type="project" value="UniProtKB-KW"/>
</dbReference>
<organism evidence="12 13">
    <name type="scientific">Rufibacter roseus</name>
    <dbReference type="NCBI Taxonomy" id="1567108"/>
    <lineage>
        <taxon>Bacteria</taxon>
        <taxon>Pseudomonadati</taxon>
        <taxon>Bacteroidota</taxon>
        <taxon>Cytophagia</taxon>
        <taxon>Cytophagales</taxon>
        <taxon>Hymenobacteraceae</taxon>
        <taxon>Rufibacter</taxon>
    </lineage>
</organism>
<dbReference type="PROSITE" id="PS00039">
    <property type="entry name" value="DEAD_ATP_HELICASE"/>
    <property type="match status" value="1"/>
</dbReference>
<evidence type="ECO:0000313" key="12">
    <source>
        <dbReference type="EMBL" id="MFC6996153.1"/>
    </source>
</evidence>
<evidence type="ECO:0000256" key="5">
    <source>
        <dbReference type="ARBA" id="ARBA00038437"/>
    </source>
</evidence>
<dbReference type="Pfam" id="PF00271">
    <property type="entry name" value="Helicase_C"/>
    <property type="match status" value="1"/>
</dbReference>
<dbReference type="PROSITE" id="PS51192">
    <property type="entry name" value="HELICASE_ATP_BIND_1"/>
    <property type="match status" value="1"/>
</dbReference>
<evidence type="ECO:0000259" key="10">
    <source>
        <dbReference type="PROSITE" id="PS51194"/>
    </source>
</evidence>
<accession>A0ABW2DHU7</accession>
<dbReference type="InterPro" id="IPR001650">
    <property type="entry name" value="Helicase_C-like"/>
</dbReference>
<sequence>MIEEENENLAPEQDETIPAEPTAETESAETEELESEPQPSFDDFKLNKQLLNAIAELGFEKPTPVQTQTIPLALAGHDVMGIAQTGTGKTAAYVLPLLMKVKYAQGHHPRALILAPTRELVLQIEENIQKFSAYLDVRIVGIFGGVGPKSQIERIQAGVDILVATPGRLMDIYRKGELILKELKTLVLDEADKMMDMGFMPQIRQLLEIIPRKRQNLLFSATMHERVHTLSEEFLEFPMVIEVTPQATPVTTVSQKLYRVPNLRTKIGLLEHLFHDKEAFNRVLIFTRSKTNADNVSSFLDRKGEGGVRVVHGNKGQNTRINAVEAFREGEVRYLVATDVAARGIDISGVSHVINFDVPIIYEDYVHRIGRTGRAEQTGASITFANEAEIYHIRRIEKLIKMQIPEDPLPEEVEVFKTPYEEQQEIDKEIDNQKKRANPEFKGAFHEKKSLPPRENIGKGAKTRDRKKAGWKKTKSGGASKRKSR</sequence>
<name>A0ABW2DHU7_9BACT</name>
<feature type="domain" description="Helicase C-terminal" evidence="10">
    <location>
        <begin position="269"/>
        <end position="417"/>
    </location>
</feature>
<dbReference type="Gene3D" id="3.40.50.300">
    <property type="entry name" value="P-loop containing nucleotide triphosphate hydrolases"/>
    <property type="match status" value="2"/>
</dbReference>
<dbReference type="InterPro" id="IPR000629">
    <property type="entry name" value="RNA-helicase_DEAD-box_CS"/>
</dbReference>
<gene>
    <name evidence="12" type="ORF">ACFQHR_00895</name>
</gene>
<dbReference type="GO" id="GO:0004386">
    <property type="term" value="F:helicase activity"/>
    <property type="evidence" value="ECO:0007669"/>
    <property type="project" value="UniProtKB-KW"/>
</dbReference>
<protein>
    <submittedName>
        <fullName evidence="12">DEAD/DEAH box helicase</fullName>
        <ecNumber evidence="12">3.6.4.-</ecNumber>
    </submittedName>
</protein>
<keyword evidence="3 7" id="KW-0347">Helicase</keyword>
<reference evidence="13" key="1">
    <citation type="journal article" date="2019" name="Int. J. Syst. Evol. Microbiol.">
        <title>The Global Catalogue of Microorganisms (GCM) 10K type strain sequencing project: providing services to taxonomists for standard genome sequencing and annotation.</title>
        <authorList>
            <consortium name="The Broad Institute Genomics Platform"/>
            <consortium name="The Broad Institute Genome Sequencing Center for Infectious Disease"/>
            <person name="Wu L."/>
            <person name="Ma J."/>
        </authorList>
    </citation>
    <scope>NUCLEOTIDE SEQUENCE [LARGE SCALE GENOMIC DNA]</scope>
    <source>
        <strain evidence="13">CGMCC 4.7393</strain>
    </source>
</reference>
<dbReference type="SMART" id="SM00490">
    <property type="entry name" value="HELICc"/>
    <property type="match status" value="1"/>
</dbReference>
<keyword evidence="4 7" id="KW-0067">ATP-binding</keyword>
<dbReference type="SUPFAM" id="SSF52540">
    <property type="entry name" value="P-loop containing nucleoside triphosphate hydrolases"/>
    <property type="match status" value="2"/>
</dbReference>
<keyword evidence="2 7" id="KW-0378">Hydrolase</keyword>
<proteinExistence type="inferred from homology"/>
<evidence type="ECO:0000313" key="13">
    <source>
        <dbReference type="Proteomes" id="UP001596405"/>
    </source>
</evidence>
<evidence type="ECO:0000256" key="3">
    <source>
        <dbReference type="ARBA" id="ARBA00022806"/>
    </source>
</evidence>
<comment type="similarity">
    <text evidence="5 7">Belongs to the DEAD box helicase family.</text>
</comment>
<evidence type="ECO:0000256" key="2">
    <source>
        <dbReference type="ARBA" id="ARBA00022801"/>
    </source>
</evidence>
<dbReference type="PANTHER" id="PTHR47959:SF13">
    <property type="entry name" value="ATP-DEPENDENT RNA HELICASE RHLE"/>
    <property type="match status" value="1"/>
</dbReference>
<dbReference type="RefSeq" id="WP_082882965.1">
    <property type="nucleotide sequence ID" value="NZ_JBHSYQ010000003.1"/>
</dbReference>
<feature type="compositionally biased region" description="Acidic residues" evidence="8">
    <location>
        <begin position="26"/>
        <end position="35"/>
    </location>
</feature>
<dbReference type="InterPro" id="IPR014001">
    <property type="entry name" value="Helicase_ATP-bd"/>
</dbReference>
<evidence type="ECO:0000256" key="4">
    <source>
        <dbReference type="ARBA" id="ARBA00022840"/>
    </source>
</evidence>
<evidence type="ECO:0000256" key="6">
    <source>
        <dbReference type="PROSITE-ProRule" id="PRU00552"/>
    </source>
</evidence>
<dbReference type="Pfam" id="PF00270">
    <property type="entry name" value="DEAD"/>
    <property type="match status" value="1"/>
</dbReference>
<dbReference type="CDD" id="cd18787">
    <property type="entry name" value="SF2_C_DEAD"/>
    <property type="match status" value="1"/>
</dbReference>
<evidence type="ECO:0000259" key="11">
    <source>
        <dbReference type="PROSITE" id="PS51195"/>
    </source>
</evidence>
<feature type="region of interest" description="Disordered" evidence="8">
    <location>
        <begin position="418"/>
        <end position="485"/>
    </location>
</feature>
<dbReference type="PROSITE" id="PS51194">
    <property type="entry name" value="HELICASE_CTER"/>
    <property type="match status" value="1"/>
</dbReference>
<feature type="domain" description="DEAD-box RNA helicase Q" evidence="11">
    <location>
        <begin position="39"/>
        <end position="67"/>
    </location>
</feature>
<dbReference type="Proteomes" id="UP001596405">
    <property type="component" value="Unassembled WGS sequence"/>
</dbReference>
<evidence type="ECO:0000256" key="1">
    <source>
        <dbReference type="ARBA" id="ARBA00022741"/>
    </source>
</evidence>
<evidence type="ECO:0000256" key="8">
    <source>
        <dbReference type="SAM" id="MobiDB-lite"/>
    </source>
</evidence>
<dbReference type="EC" id="3.6.4.-" evidence="12"/>
<evidence type="ECO:0000256" key="7">
    <source>
        <dbReference type="RuleBase" id="RU000492"/>
    </source>
</evidence>
<feature type="short sequence motif" description="Q motif" evidence="6">
    <location>
        <begin position="39"/>
        <end position="67"/>
    </location>
</feature>
<dbReference type="EMBL" id="JBHSYQ010000003">
    <property type="protein sequence ID" value="MFC6996153.1"/>
    <property type="molecule type" value="Genomic_DNA"/>
</dbReference>
<dbReference type="InterPro" id="IPR011545">
    <property type="entry name" value="DEAD/DEAH_box_helicase_dom"/>
</dbReference>
<keyword evidence="1 7" id="KW-0547">Nucleotide-binding</keyword>
<dbReference type="CDD" id="cd00268">
    <property type="entry name" value="DEADc"/>
    <property type="match status" value="1"/>
</dbReference>
<keyword evidence="13" id="KW-1185">Reference proteome</keyword>
<dbReference type="InterPro" id="IPR050079">
    <property type="entry name" value="DEAD_box_RNA_helicase"/>
</dbReference>
<dbReference type="PROSITE" id="PS51195">
    <property type="entry name" value="Q_MOTIF"/>
    <property type="match status" value="1"/>
</dbReference>
<comment type="caution">
    <text evidence="12">The sequence shown here is derived from an EMBL/GenBank/DDBJ whole genome shotgun (WGS) entry which is preliminary data.</text>
</comment>
<feature type="compositionally biased region" description="Basic and acidic residues" evidence="8">
    <location>
        <begin position="425"/>
        <end position="452"/>
    </location>
</feature>
<dbReference type="InterPro" id="IPR014014">
    <property type="entry name" value="RNA_helicase_DEAD_Q_motif"/>
</dbReference>
<feature type="compositionally biased region" description="Acidic residues" evidence="8">
    <location>
        <begin position="1"/>
        <end position="17"/>
    </location>
</feature>
<dbReference type="InterPro" id="IPR044742">
    <property type="entry name" value="DEAD/DEAH_RhlB"/>
</dbReference>
<feature type="compositionally biased region" description="Basic residues" evidence="8">
    <location>
        <begin position="464"/>
        <end position="485"/>
    </location>
</feature>